<dbReference type="InterPro" id="IPR036737">
    <property type="entry name" value="OmpA-like_sf"/>
</dbReference>
<accession>A0A6H1TXL5</accession>
<evidence type="ECO:0000313" key="4">
    <source>
        <dbReference type="Proteomes" id="UP000500857"/>
    </source>
</evidence>
<reference evidence="3 4" key="1">
    <citation type="submission" date="2020-04" db="EMBL/GenBank/DDBJ databases">
        <authorList>
            <person name="Basu S."/>
            <person name="Maruthanayagam V."/>
            <person name="Chakraborty S."/>
            <person name="Pramanik A."/>
            <person name="Mukherjee J."/>
            <person name="Brink B."/>
        </authorList>
    </citation>
    <scope>NUCLEOTIDE SEQUENCE [LARGE SCALE GENOMIC DNA]</scope>
    <source>
        <strain evidence="3 4">AP17</strain>
    </source>
</reference>
<dbReference type="AlphaFoldDB" id="A0A6H1TXL5"/>
<name>A0A6H1TXL5_9CYAN</name>
<dbReference type="CDD" id="cd07185">
    <property type="entry name" value="OmpA_C-like"/>
    <property type="match status" value="1"/>
</dbReference>
<dbReference type="GO" id="GO:0016020">
    <property type="term" value="C:membrane"/>
    <property type="evidence" value="ECO:0007669"/>
    <property type="project" value="UniProtKB-UniRule"/>
</dbReference>
<evidence type="ECO:0000313" key="3">
    <source>
        <dbReference type="EMBL" id="QIZ70513.1"/>
    </source>
</evidence>
<dbReference type="SUPFAM" id="SSF103088">
    <property type="entry name" value="OmpA-like"/>
    <property type="match status" value="1"/>
</dbReference>
<keyword evidence="1" id="KW-0472">Membrane</keyword>
<proteinExistence type="predicted"/>
<evidence type="ECO:0000259" key="2">
    <source>
        <dbReference type="PROSITE" id="PS51123"/>
    </source>
</evidence>
<gene>
    <name evidence="3" type="ORF">HCG48_07905</name>
</gene>
<dbReference type="PROSITE" id="PS51123">
    <property type="entry name" value="OMPA_2"/>
    <property type="match status" value="1"/>
</dbReference>
<dbReference type="InterPro" id="IPR006665">
    <property type="entry name" value="OmpA-like"/>
</dbReference>
<dbReference type="RefSeq" id="WP_168568668.1">
    <property type="nucleotide sequence ID" value="NZ_CP051167.1"/>
</dbReference>
<dbReference type="PANTHER" id="PTHR30329:SF21">
    <property type="entry name" value="LIPOPROTEIN YIAD-RELATED"/>
    <property type="match status" value="1"/>
</dbReference>
<feature type="domain" description="OmpA-like" evidence="2">
    <location>
        <begin position="78"/>
        <end position="206"/>
    </location>
</feature>
<dbReference type="KEGG" id="oxy:HCG48_07905"/>
<dbReference type="Proteomes" id="UP000500857">
    <property type="component" value="Chromosome"/>
</dbReference>
<dbReference type="InterPro" id="IPR050330">
    <property type="entry name" value="Bact_OuterMem_StrucFunc"/>
</dbReference>
<dbReference type="Pfam" id="PF00691">
    <property type="entry name" value="OmpA"/>
    <property type="match status" value="1"/>
</dbReference>
<dbReference type="EMBL" id="CP051167">
    <property type="protein sequence ID" value="QIZ70513.1"/>
    <property type="molecule type" value="Genomic_DNA"/>
</dbReference>
<organism evidence="3 4">
    <name type="scientific">Oxynema aestuarii AP17</name>
    <dbReference type="NCBI Taxonomy" id="2064643"/>
    <lineage>
        <taxon>Bacteria</taxon>
        <taxon>Bacillati</taxon>
        <taxon>Cyanobacteriota</taxon>
        <taxon>Cyanophyceae</taxon>
        <taxon>Oscillatoriophycideae</taxon>
        <taxon>Oscillatoriales</taxon>
        <taxon>Oscillatoriaceae</taxon>
        <taxon>Oxynema</taxon>
        <taxon>Oxynema aestuarii</taxon>
    </lineage>
</organism>
<keyword evidence="4" id="KW-1185">Reference proteome</keyword>
<protein>
    <submittedName>
        <fullName evidence="3">OmpA family protein</fullName>
    </submittedName>
</protein>
<dbReference type="Gene3D" id="3.30.1330.60">
    <property type="entry name" value="OmpA-like domain"/>
    <property type="match status" value="1"/>
</dbReference>
<dbReference type="PANTHER" id="PTHR30329">
    <property type="entry name" value="STATOR ELEMENT OF FLAGELLAR MOTOR COMPLEX"/>
    <property type="match status" value="1"/>
</dbReference>
<sequence length="213" mass="24220">MNDFYDFETSPEILEEQDSGVWLSIGDLMSGLLMFFALLFITVMVQLKQYQEALKNLPLIIQTAIEEKLGGSDVKVDPETGDVSIGDRILFDEGSAELKPAGKQFLQQFIPTYSQIIFSEKTFDEMITRVVIEGHTSSFGDEQDNLDLSLKRALSVSNYILSELNFETKAKFKYKILAAGRGEIDANQQTDNPTDRKVVFRFQLKRPDWNNLL</sequence>
<evidence type="ECO:0000256" key="1">
    <source>
        <dbReference type="PROSITE-ProRule" id="PRU00473"/>
    </source>
</evidence>